<gene>
    <name evidence="2" type="primary">lon</name>
    <name evidence="2" type="ORF">Enr8_48980</name>
</gene>
<keyword evidence="3" id="KW-1185">Reference proteome</keyword>
<dbReference type="GO" id="GO:0006508">
    <property type="term" value="P:proteolysis"/>
    <property type="evidence" value="ECO:0007669"/>
    <property type="project" value="UniProtKB-KW"/>
</dbReference>
<dbReference type="InterPro" id="IPR015947">
    <property type="entry name" value="PUA-like_sf"/>
</dbReference>
<sequence length="219" mass="23772">MASASEYPIRLFPLPNLVLFPGVLQPLYIFESRYRELLEQAKADDGQIAMALLKPGWQQQYEASPPSYDVVCIGEIVACQTHDDGTSNILLRGNRRAKIVREIDSPGSFRTAMVEDLPGAATQGTNAASAVAARLKSALAKTEFAQMFEQPSLGANPSLDVLSDAVAYALPWPLLMKQQLLAETNAIQRGESLISWLAQSASDAPEIGRPTFPLRASVN</sequence>
<dbReference type="OrthoDB" id="9806457at2"/>
<dbReference type="EMBL" id="SJPF01000007">
    <property type="protein sequence ID" value="TWT29710.1"/>
    <property type="molecule type" value="Genomic_DNA"/>
</dbReference>
<name>A0A5C5UVW8_9BACT</name>
<reference evidence="2 3" key="1">
    <citation type="submission" date="2019-02" db="EMBL/GenBank/DDBJ databases">
        <title>Deep-cultivation of Planctomycetes and their phenomic and genomic characterization uncovers novel biology.</title>
        <authorList>
            <person name="Wiegand S."/>
            <person name="Jogler M."/>
            <person name="Boedeker C."/>
            <person name="Pinto D."/>
            <person name="Vollmers J."/>
            <person name="Rivas-Marin E."/>
            <person name="Kohn T."/>
            <person name="Peeters S.H."/>
            <person name="Heuer A."/>
            <person name="Rast P."/>
            <person name="Oberbeckmann S."/>
            <person name="Bunk B."/>
            <person name="Jeske O."/>
            <person name="Meyerdierks A."/>
            <person name="Storesund J.E."/>
            <person name="Kallscheuer N."/>
            <person name="Luecker S."/>
            <person name="Lage O.M."/>
            <person name="Pohl T."/>
            <person name="Merkel B.J."/>
            <person name="Hornburger P."/>
            <person name="Mueller R.-W."/>
            <person name="Bruemmer F."/>
            <person name="Labrenz M."/>
            <person name="Spormann A.M."/>
            <person name="Op Den Camp H."/>
            <person name="Overmann J."/>
            <person name="Amann R."/>
            <person name="Jetten M.S.M."/>
            <person name="Mascher T."/>
            <person name="Medema M.H."/>
            <person name="Devos D.P."/>
            <person name="Kaster A.-K."/>
            <person name="Ovreas L."/>
            <person name="Rohde M."/>
            <person name="Galperin M.Y."/>
            <person name="Jogler C."/>
        </authorList>
    </citation>
    <scope>NUCLEOTIDE SEQUENCE [LARGE SCALE GENOMIC DNA]</scope>
    <source>
        <strain evidence="2 3">Enr8</strain>
    </source>
</reference>
<dbReference type="GO" id="GO:0004252">
    <property type="term" value="F:serine-type endopeptidase activity"/>
    <property type="evidence" value="ECO:0007669"/>
    <property type="project" value="UniProtKB-EC"/>
</dbReference>
<accession>A0A5C5UVW8</accession>
<dbReference type="InterPro" id="IPR003111">
    <property type="entry name" value="Lon_prtase_N"/>
</dbReference>
<evidence type="ECO:0000313" key="2">
    <source>
        <dbReference type="EMBL" id="TWT29710.1"/>
    </source>
</evidence>
<dbReference type="SMART" id="SM00464">
    <property type="entry name" value="LON"/>
    <property type="match status" value="1"/>
</dbReference>
<organism evidence="2 3">
    <name type="scientific">Blastopirellula retiformator</name>
    <dbReference type="NCBI Taxonomy" id="2527970"/>
    <lineage>
        <taxon>Bacteria</taxon>
        <taxon>Pseudomonadati</taxon>
        <taxon>Planctomycetota</taxon>
        <taxon>Planctomycetia</taxon>
        <taxon>Pirellulales</taxon>
        <taxon>Pirellulaceae</taxon>
        <taxon>Blastopirellula</taxon>
    </lineage>
</organism>
<feature type="domain" description="Lon N-terminal" evidence="1">
    <location>
        <begin position="9"/>
        <end position="201"/>
    </location>
</feature>
<evidence type="ECO:0000313" key="3">
    <source>
        <dbReference type="Proteomes" id="UP000318878"/>
    </source>
</evidence>
<protein>
    <submittedName>
        <fullName evidence="2">Lon protease</fullName>
        <ecNumber evidence="2">3.4.21.53</ecNumber>
    </submittedName>
</protein>
<dbReference type="Proteomes" id="UP000318878">
    <property type="component" value="Unassembled WGS sequence"/>
</dbReference>
<dbReference type="SUPFAM" id="SSF88697">
    <property type="entry name" value="PUA domain-like"/>
    <property type="match status" value="1"/>
</dbReference>
<dbReference type="EC" id="3.4.21.53" evidence="2"/>
<evidence type="ECO:0000259" key="1">
    <source>
        <dbReference type="PROSITE" id="PS51787"/>
    </source>
</evidence>
<keyword evidence="2" id="KW-0378">Hydrolase</keyword>
<dbReference type="AlphaFoldDB" id="A0A5C5UVW8"/>
<dbReference type="Gene3D" id="2.30.130.40">
    <property type="entry name" value="LON domain-like"/>
    <property type="match status" value="1"/>
</dbReference>
<dbReference type="PANTHER" id="PTHR46732">
    <property type="entry name" value="ATP-DEPENDENT PROTEASE LA (LON) DOMAIN PROTEIN"/>
    <property type="match status" value="1"/>
</dbReference>
<proteinExistence type="predicted"/>
<dbReference type="RefSeq" id="WP_146436693.1">
    <property type="nucleotide sequence ID" value="NZ_SJPF01000007.1"/>
</dbReference>
<dbReference type="Pfam" id="PF02190">
    <property type="entry name" value="LON_substr_bdg"/>
    <property type="match status" value="1"/>
</dbReference>
<dbReference type="PANTHER" id="PTHR46732:SF8">
    <property type="entry name" value="ATP-DEPENDENT PROTEASE LA (LON) DOMAIN PROTEIN"/>
    <property type="match status" value="1"/>
</dbReference>
<comment type="caution">
    <text evidence="2">The sequence shown here is derived from an EMBL/GenBank/DDBJ whole genome shotgun (WGS) entry which is preliminary data.</text>
</comment>
<dbReference type="PROSITE" id="PS51787">
    <property type="entry name" value="LON_N"/>
    <property type="match status" value="1"/>
</dbReference>
<dbReference type="InterPro" id="IPR046336">
    <property type="entry name" value="Lon_prtase_N_sf"/>
</dbReference>
<keyword evidence="2" id="KW-0645">Protease</keyword>